<dbReference type="InterPro" id="IPR001650">
    <property type="entry name" value="Helicase_C-like"/>
</dbReference>
<dbReference type="CDD" id="cd18012">
    <property type="entry name" value="DEXQc_arch_SWI2_SNF2"/>
    <property type="match status" value="1"/>
</dbReference>
<keyword evidence="4" id="KW-0067">ATP-binding</keyword>
<dbReference type="Gene3D" id="3.40.50.300">
    <property type="entry name" value="P-loop containing nucleotide triphosphate hydrolases"/>
    <property type="match status" value="1"/>
</dbReference>
<evidence type="ECO:0000313" key="5">
    <source>
        <dbReference type="Proteomes" id="UP000249081"/>
    </source>
</evidence>
<evidence type="ECO:0000313" key="4">
    <source>
        <dbReference type="EMBL" id="PZO39772.1"/>
    </source>
</evidence>
<dbReference type="PROSITE" id="PS51194">
    <property type="entry name" value="HELICASE_CTER"/>
    <property type="match status" value="1"/>
</dbReference>
<dbReference type="GO" id="GO:0016787">
    <property type="term" value="F:hydrolase activity"/>
    <property type="evidence" value="ECO:0007669"/>
    <property type="project" value="UniProtKB-KW"/>
</dbReference>
<dbReference type="InterPro" id="IPR014001">
    <property type="entry name" value="Helicase_ATP-bd"/>
</dbReference>
<dbReference type="SUPFAM" id="SSF52540">
    <property type="entry name" value="P-loop containing nucleoside triphosphate hydrolases"/>
    <property type="match status" value="2"/>
</dbReference>
<dbReference type="InterPro" id="IPR000330">
    <property type="entry name" value="SNF2_N"/>
</dbReference>
<keyword evidence="4" id="KW-0547">Nucleotide-binding</keyword>
<feature type="domain" description="Helicase ATP-binding" evidence="2">
    <location>
        <begin position="977"/>
        <end position="1135"/>
    </location>
</feature>
<evidence type="ECO:0000259" key="3">
    <source>
        <dbReference type="PROSITE" id="PS51194"/>
    </source>
</evidence>
<dbReference type="Gene3D" id="3.40.50.10810">
    <property type="entry name" value="Tandem AAA-ATPase domain"/>
    <property type="match status" value="1"/>
</dbReference>
<dbReference type="InterPro" id="IPR049730">
    <property type="entry name" value="SNF2/RAD54-like_C"/>
</dbReference>
<dbReference type="PANTHER" id="PTHR10799">
    <property type="entry name" value="SNF2/RAD54 HELICASE FAMILY"/>
    <property type="match status" value="1"/>
</dbReference>
<dbReference type="EMBL" id="QBMN01000083">
    <property type="protein sequence ID" value="PZO39772.1"/>
    <property type="molecule type" value="Genomic_DNA"/>
</dbReference>
<feature type="domain" description="Helicase C-terminal" evidence="3">
    <location>
        <begin position="1255"/>
        <end position="1419"/>
    </location>
</feature>
<dbReference type="Pfam" id="PF00176">
    <property type="entry name" value="SNF2-rel_dom"/>
    <property type="match status" value="1"/>
</dbReference>
<organism evidence="4 5">
    <name type="scientific">Shackletoniella antarctica</name>
    <dbReference type="NCBI Taxonomy" id="268115"/>
    <lineage>
        <taxon>Bacteria</taxon>
        <taxon>Bacillati</taxon>
        <taxon>Cyanobacteriota</taxon>
        <taxon>Cyanophyceae</taxon>
        <taxon>Oculatellales</taxon>
        <taxon>Oculatellaceae</taxon>
        <taxon>Shackletoniella</taxon>
    </lineage>
</organism>
<evidence type="ECO:0000256" key="1">
    <source>
        <dbReference type="ARBA" id="ARBA00022801"/>
    </source>
</evidence>
<name>A0A2W4W5M9_9CYAN</name>
<dbReference type="GO" id="GO:0004386">
    <property type="term" value="F:helicase activity"/>
    <property type="evidence" value="ECO:0007669"/>
    <property type="project" value="UniProtKB-KW"/>
</dbReference>
<dbReference type="Pfam" id="PF00271">
    <property type="entry name" value="Helicase_C"/>
    <property type="match status" value="1"/>
</dbReference>
<dbReference type="SMART" id="SM00490">
    <property type="entry name" value="HELICc"/>
    <property type="match status" value="1"/>
</dbReference>
<dbReference type="CDD" id="cd18793">
    <property type="entry name" value="SF2_C_SNF"/>
    <property type="match status" value="1"/>
</dbReference>
<evidence type="ECO:0000259" key="2">
    <source>
        <dbReference type="PROSITE" id="PS51192"/>
    </source>
</evidence>
<reference evidence="5" key="1">
    <citation type="submission" date="2018-04" db="EMBL/GenBank/DDBJ databases">
        <authorList>
            <person name="Cornet L."/>
        </authorList>
    </citation>
    <scope>NUCLEOTIDE SEQUENCE [LARGE SCALE GENOMIC DNA]</scope>
</reference>
<sequence>MPSPNQAALRADLLQSYEKLPEQDRELVQLYAIIYIPIGKVKLIDCFSRYLENASKGSTSKESASKESASKKLPLDLKRLNPLLARLNGQRMLVTHSNYGPQCHPLLVEIATRDAVRQGTFEPMAKAVQTQLPVRTHGWNKALRLFQSEDEFIREVRIGLYRHDWEFIEQQFESYYSNPYATSRISMAQVFELVCNNPFDRDWFLTLKQNPDLYEAALGSLCVNSLMTMTPAAEAFALIHEECTKAGAAISDRLKGIWIEQLIARGRLGEADAALQDFADEDPVDLLLHQSWVSCLRGDYAQTMQEGAVALKLLKKTTGKRKIYFDTAPGIFLVLALIKEGSLTSLKEAEGHAHFIAEQSYRHWMSAIYGCLEKVAQVLQGNTAAKRYLTSTPVSSLDNASSFEALIDMLCLYWVDVENAQERLPDIVKDLYKDATAAGYDWFALEAAELLTRLNPDSAYGQKAPSLREKTGITPLVTLITPKQAWELSLTALIGLNPNVSTPSSKPVTADYRLAWFLTLYSENNWLLQPKEQKISVKGGWSRGRAIALRRLKNEVKSFNYLTPQDLDICAHLTHDPYAYGYDNYTFPDRALASLVGHPLVFWEDSPTTRVDMVKGEPALLVRQAGAGKLEISLTPEVDTQKAIALIKETPTRLKVIEFAPSHYRIAEVLGPKNALEVPESAKDQVLAAINAVAGLVTVHSDIGGGVADAEEVEAAPQPHLHLLPAGEGLKVSLLTRPFGEAGPYYRPGTGGEMVIAEIDGRRLQTHRNLKEEKKLARAVEKTCPTLQRLDDEDGEWLIDDPEACLELILELQDVGDQAVVEWPEGEKMRIANRVSLSNFKIQIQRQRDWFAASGELQISDDQVIDMQRLMELLDKSPGRFIQLADGQFLALTQEFRKRLDDLRAYSEKSGDGVRFHPLASLAMEDWIDEVGQLKTDKHWKDHLKRLKEAQDLKPELPSALQAELRDYQLDGFNWLARLAHWGVGACLADDMGLGKTLQALAVILSRAPKGPTLIVAPTSVCMNWLSEAEKFAPTLNPMQFGTGDRQKVLDNLKPFDLLVCSYGLLQQDDASDMLAKVEWQTIVLDEAQAIKNSATKRSKAAMKLQGGFKILTTGTPIENHLGELWNLFRFINPGLLGSQDQFSTRFANAIERNQDKQARNRLKKLIQPFILRRTKTQVLDELPARTEVTLQVELSAQEMAFYEALRRDAVEKLADPTIESGTKHLQVLAEIMKLRRACCNTRLVKGTTALPSSKLEAFGEVLEELLENNHKALVFSQFVDHLSILREFLDGQNITYQYLDGSTPAKDRKKRVDAFQAGEGDVFLISLKAGGTGLNLTAADYVIHMDPWWNPAVEDQASDRAHRIGQLRPVTIYRLVAKNTIEEKIVDLHKQKRDLADSLLEGTDMSGKISTTQLLQLISEG</sequence>
<dbReference type="SMART" id="SM00487">
    <property type="entry name" value="DEXDc"/>
    <property type="match status" value="1"/>
</dbReference>
<keyword evidence="4" id="KW-0347">Helicase</keyword>
<dbReference type="Proteomes" id="UP000249081">
    <property type="component" value="Unassembled WGS sequence"/>
</dbReference>
<protein>
    <submittedName>
        <fullName evidence="4">Helicase</fullName>
    </submittedName>
</protein>
<dbReference type="InterPro" id="IPR027417">
    <property type="entry name" value="P-loop_NTPase"/>
</dbReference>
<dbReference type="InterPro" id="IPR038718">
    <property type="entry name" value="SNF2-like_sf"/>
</dbReference>
<proteinExistence type="predicted"/>
<gene>
    <name evidence="4" type="ORF">DCF17_12790</name>
</gene>
<comment type="caution">
    <text evidence="4">The sequence shown here is derived from an EMBL/GenBank/DDBJ whole genome shotgun (WGS) entry which is preliminary data.</text>
</comment>
<dbReference type="PROSITE" id="PS51192">
    <property type="entry name" value="HELICASE_ATP_BIND_1"/>
    <property type="match status" value="1"/>
</dbReference>
<accession>A0A2W4W5M9</accession>
<keyword evidence="1" id="KW-0378">Hydrolase</keyword>
<dbReference type="GO" id="GO:0005524">
    <property type="term" value="F:ATP binding"/>
    <property type="evidence" value="ECO:0007669"/>
    <property type="project" value="InterPro"/>
</dbReference>
<reference evidence="4 5" key="2">
    <citation type="submission" date="2018-06" db="EMBL/GenBank/DDBJ databases">
        <title>Metagenomic assembly of (sub)arctic Cyanobacteria and their associated microbiome from non-axenic cultures.</title>
        <authorList>
            <person name="Baurain D."/>
        </authorList>
    </citation>
    <scope>NUCLEOTIDE SEQUENCE [LARGE SCALE GENOMIC DNA]</scope>
    <source>
        <strain evidence="4">ULC041bin1</strain>
    </source>
</reference>